<feature type="transmembrane region" description="Helical" evidence="1">
    <location>
        <begin position="290"/>
        <end position="309"/>
    </location>
</feature>
<protein>
    <submittedName>
        <fullName evidence="2">Low temperature requirement protein A</fullName>
    </submittedName>
</protein>
<keyword evidence="1" id="KW-0472">Membrane</keyword>
<dbReference type="PANTHER" id="PTHR36840">
    <property type="entry name" value="BLL5714 PROTEIN"/>
    <property type="match status" value="1"/>
</dbReference>
<dbReference type="PANTHER" id="PTHR36840:SF1">
    <property type="entry name" value="BLL5714 PROTEIN"/>
    <property type="match status" value="1"/>
</dbReference>
<feature type="transmembrane region" description="Helical" evidence="1">
    <location>
        <begin position="217"/>
        <end position="237"/>
    </location>
</feature>
<keyword evidence="1" id="KW-0812">Transmembrane</keyword>
<accession>A0ABW8LVE6</accession>
<evidence type="ECO:0000313" key="2">
    <source>
        <dbReference type="EMBL" id="MFK4268974.1"/>
    </source>
</evidence>
<reference evidence="2 3" key="1">
    <citation type="submission" date="2024-11" db="EMBL/GenBank/DDBJ databases">
        <title>The Natural Products Discovery Center: Release of the First 8490 Sequenced Strains for Exploring Actinobacteria Biosynthetic Diversity.</title>
        <authorList>
            <person name="Kalkreuter E."/>
            <person name="Kautsar S.A."/>
            <person name="Yang D."/>
            <person name="Bader C.D."/>
            <person name="Teijaro C.N."/>
            <person name="Fluegel L."/>
            <person name="Davis C.M."/>
            <person name="Simpson J.R."/>
            <person name="Lauterbach L."/>
            <person name="Steele A.D."/>
            <person name="Gui C."/>
            <person name="Meng S."/>
            <person name="Li G."/>
            <person name="Viehrig K."/>
            <person name="Ye F."/>
            <person name="Su P."/>
            <person name="Kiefer A.F."/>
            <person name="Nichols A."/>
            <person name="Cepeda A.J."/>
            <person name="Yan W."/>
            <person name="Fan B."/>
            <person name="Jiang Y."/>
            <person name="Adhikari A."/>
            <person name="Zheng C.-J."/>
            <person name="Schuster L."/>
            <person name="Cowan T.M."/>
            <person name="Smanski M.J."/>
            <person name="Chevrette M.G."/>
            <person name="De Carvalho L.P.S."/>
            <person name="Shen B."/>
        </authorList>
    </citation>
    <scope>NUCLEOTIDE SEQUENCE [LARGE SCALE GENOMIC DNA]</scope>
    <source>
        <strain evidence="2 3">NPDC020863</strain>
    </source>
</reference>
<proteinExistence type="predicted"/>
<feature type="transmembrane region" description="Helical" evidence="1">
    <location>
        <begin position="73"/>
        <end position="92"/>
    </location>
</feature>
<feature type="transmembrane region" description="Helical" evidence="1">
    <location>
        <begin position="149"/>
        <end position="166"/>
    </location>
</feature>
<dbReference type="EMBL" id="JBJDQH010000010">
    <property type="protein sequence ID" value="MFK4268974.1"/>
    <property type="molecule type" value="Genomic_DNA"/>
</dbReference>
<dbReference type="InterPro" id="IPR010640">
    <property type="entry name" value="Low_temperature_requirement_A"/>
</dbReference>
<keyword evidence="1" id="KW-1133">Transmembrane helix</keyword>
<feature type="transmembrane region" description="Helical" evidence="1">
    <location>
        <begin position="186"/>
        <end position="205"/>
    </location>
</feature>
<feature type="transmembrane region" description="Helical" evidence="1">
    <location>
        <begin position="98"/>
        <end position="116"/>
    </location>
</feature>
<keyword evidence="3" id="KW-1185">Reference proteome</keyword>
<feature type="transmembrane region" description="Helical" evidence="1">
    <location>
        <begin position="43"/>
        <end position="61"/>
    </location>
</feature>
<dbReference type="Proteomes" id="UP001620295">
    <property type="component" value="Unassembled WGS sequence"/>
</dbReference>
<dbReference type="RefSeq" id="WP_358631092.1">
    <property type="nucleotide sequence ID" value="NZ_JBFACG010000017.1"/>
</dbReference>
<comment type="caution">
    <text evidence="2">The sequence shown here is derived from an EMBL/GenBank/DDBJ whole genome shotgun (WGS) entry which is preliminary data.</text>
</comment>
<evidence type="ECO:0000313" key="3">
    <source>
        <dbReference type="Proteomes" id="UP001620295"/>
    </source>
</evidence>
<gene>
    <name evidence="2" type="ORF">ACI2L5_29145</name>
</gene>
<feature type="transmembrane region" description="Helical" evidence="1">
    <location>
        <begin position="123"/>
        <end position="143"/>
    </location>
</feature>
<dbReference type="Pfam" id="PF06772">
    <property type="entry name" value="LtrA"/>
    <property type="match status" value="1"/>
</dbReference>
<feature type="transmembrane region" description="Helical" evidence="1">
    <location>
        <begin position="12"/>
        <end position="31"/>
    </location>
</feature>
<sequence length="366" mass="39042">MGEQPEKRVTWAELFFDLIFVFAITQVSALLRADHSLEGIGRALVVFIPVYWVWVATSLHSNRQDIENPLDRLGVFSVGLCALFMGLALPQAYGDRGILFGGAYWVSRLVIQALVLRWQYGWLNGFGVAAAVTGPMLLLGGFLDGTARIALWAGAALVDTAVPLVLRRRLAAAAVRFEPSHLPERFGLLVIVALGESIVAIGAPATESHGLGVAELTAVSGAFVLAAGLWWVYFAFAASAMRFAVATSARQVDTVREVLSYAHIGLIGGVIAVAVGMHDAVAHPGHHLPAGVAGLLFGGTALYLGMFGYTRWRMFRLVSTTRLGTAAAVLAVLPLGLHLPALASLWLLAGLLTGLNALEWARARRS</sequence>
<feature type="transmembrane region" description="Helical" evidence="1">
    <location>
        <begin position="258"/>
        <end position="278"/>
    </location>
</feature>
<name>A0ABW8LVE6_9ACTN</name>
<organism evidence="2 3">
    <name type="scientific">Streptomyces milbemycinicus</name>
    <dbReference type="NCBI Taxonomy" id="476552"/>
    <lineage>
        <taxon>Bacteria</taxon>
        <taxon>Bacillati</taxon>
        <taxon>Actinomycetota</taxon>
        <taxon>Actinomycetes</taxon>
        <taxon>Kitasatosporales</taxon>
        <taxon>Streptomycetaceae</taxon>
        <taxon>Streptomyces</taxon>
    </lineage>
</organism>
<evidence type="ECO:0000256" key="1">
    <source>
        <dbReference type="SAM" id="Phobius"/>
    </source>
</evidence>